<reference evidence="4" key="1">
    <citation type="submission" date="2016-10" db="EMBL/GenBank/DDBJ databases">
        <authorList>
            <person name="Varghese N."/>
            <person name="Submissions S."/>
        </authorList>
    </citation>
    <scope>NUCLEOTIDE SEQUENCE [LARGE SCALE GENOMIC DNA]</scope>
    <source>
        <strain evidence="4">DSM 45245</strain>
    </source>
</reference>
<dbReference type="Gene3D" id="3.30.70.270">
    <property type="match status" value="1"/>
</dbReference>
<organism evidence="3 4">
    <name type="scientific">Micromonospora pattaloongensis</name>
    <dbReference type="NCBI Taxonomy" id="405436"/>
    <lineage>
        <taxon>Bacteria</taxon>
        <taxon>Bacillati</taxon>
        <taxon>Actinomycetota</taxon>
        <taxon>Actinomycetes</taxon>
        <taxon>Micromonosporales</taxon>
        <taxon>Micromonosporaceae</taxon>
        <taxon>Micromonospora</taxon>
    </lineage>
</organism>
<dbReference type="InterPro" id="IPR050469">
    <property type="entry name" value="Diguanylate_Cyclase"/>
</dbReference>
<dbReference type="AlphaFoldDB" id="A0A1H3RW92"/>
<protein>
    <submittedName>
        <fullName evidence="3">Diguanylate cyclase (GGDEF) domain-containing protein</fullName>
    </submittedName>
</protein>
<dbReference type="Proteomes" id="UP000242415">
    <property type="component" value="Unassembled WGS sequence"/>
</dbReference>
<dbReference type="SUPFAM" id="SSF55073">
    <property type="entry name" value="Nucleotide cyclase"/>
    <property type="match status" value="1"/>
</dbReference>
<dbReference type="CDD" id="cd01949">
    <property type="entry name" value="GGDEF"/>
    <property type="match status" value="1"/>
</dbReference>
<dbReference type="GO" id="GO:0052621">
    <property type="term" value="F:diguanylate cyclase activity"/>
    <property type="evidence" value="ECO:0007669"/>
    <property type="project" value="TreeGrafter"/>
</dbReference>
<feature type="transmembrane region" description="Helical" evidence="1">
    <location>
        <begin position="66"/>
        <end position="85"/>
    </location>
</feature>
<keyword evidence="1" id="KW-1133">Transmembrane helix</keyword>
<dbReference type="PROSITE" id="PS50887">
    <property type="entry name" value="GGDEF"/>
    <property type="match status" value="1"/>
</dbReference>
<dbReference type="GO" id="GO:0005886">
    <property type="term" value="C:plasma membrane"/>
    <property type="evidence" value="ECO:0007669"/>
    <property type="project" value="TreeGrafter"/>
</dbReference>
<dbReference type="InterPro" id="IPR043128">
    <property type="entry name" value="Rev_trsase/Diguanyl_cyclase"/>
</dbReference>
<accession>A0A1H3RW92</accession>
<keyword evidence="1" id="KW-0812">Transmembrane</keyword>
<name>A0A1H3RW92_9ACTN</name>
<feature type="transmembrane region" description="Helical" evidence="1">
    <location>
        <begin position="34"/>
        <end position="54"/>
    </location>
</feature>
<dbReference type="EMBL" id="FNPH01000009">
    <property type="protein sequence ID" value="SDZ29897.1"/>
    <property type="molecule type" value="Genomic_DNA"/>
</dbReference>
<keyword evidence="4" id="KW-1185">Reference proteome</keyword>
<dbReference type="PANTHER" id="PTHR45138:SF9">
    <property type="entry name" value="DIGUANYLATE CYCLASE DGCM-RELATED"/>
    <property type="match status" value="1"/>
</dbReference>
<dbReference type="STRING" id="405436.SAMN05444365_109129"/>
<evidence type="ECO:0000313" key="4">
    <source>
        <dbReference type="Proteomes" id="UP000242415"/>
    </source>
</evidence>
<dbReference type="GO" id="GO:0043709">
    <property type="term" value="P:cell adhesion involved in single-species biofilm formation"/>
    <property type="evidence" value="ECO:0007669"/>
    <property type="project" value="TreeGrafter"/>
</dbReference>
<keyword evidence="1" id="KW-0472">Membrane</keyword>
<dbReference type="PROSITE" id="PS51257">
    <property type="entry name" value="PROKAR_LIPOPROTEIN"/>
    <property type="match status" value="1"/>
</dbReference>
<evidence type="ECO:0000259" key="2">
    <source>
        <dbReference type="PROSITE" id="PS50887"/>
    </source>
</evidence>
<sequence>MRGNRLLLVGVLTVVSFAIACVYCVGTWSAPNRPTMLVLYLIGTALGAYLVFLARRLAATTRARRVVMVALTVTSVLLIAVGAYLDGGADAPTVMGFLPPMVSVAVTAPPRHQIYLQGLMMGAYLTVAALGDPPRPGFVFLFVSGGLVVVTTCVAQARLVLRQRAELRAMARIDPLTGALNRRGVAELADSVAFPLSVVCLDFDGFKQVNDRSGHAAGDELLRWSVSAMRRVLRPGDIVARLGGDEFLIVLPGADRVASAAAAERVVAALRGRIGTSAGTATAPVDGATLEALMIRADQRLYEIKRARQRGADAQPAG</sequence>
<dbReference type="InterPro" id="IPR000160">
    <property type="entry name" value="GGDEF_dom"/>
</dbReference>
<feature type="transmembrane region" description="Helical" evidence="1">
    <location>
        <begin position="114"/>
        <end position="131"/>
    </location>
</feature>
<dbReference type="SMART" id="SM00267">
    <property type="entry name" value="GGDEF"/>
    <property type="match status" value="1"/>
</dbReference>
<dbReference type="NCBIfam" id="TIGR00254">
    <property type="entry name" value="GGDEF"/>
    <property type="match status" value="1"/>
</dbReference>
<proteinExistence type="predicted"/>
<feature type="domain" description="GGDEF" evidence="2">
    <location>
        <begin position="194"/>
        <end position="318"/>
    </location>
</feature>
<gene>
    <name evidence="3" type="ORF">SAMN05444365_109129</name>
</gene>
<dbReference type="InterPro" id="IPR029787">
    <property type="entry name" value="Nucleotide_cyclase"/>
</dbReference>
<dbReference type="GO" id="GO:1902201">
    <property type="term" value="P:negative regulation of bacterial-type flagellum-dependent cell motility"/>
    <property type="evidence" value="ECO:0007669"/>
    <property type="project" value="TreeGrafter"/>
</dbReference>
<dbReference type="PANTHER" id="PTHR45138">
    <property type="entry name" value="REGULATORY COMPONENTS OF SENSORY TRANSDUCTION SYSTEM"/>
    <property type="match status" value="1"/>
</dbReference>
<dbReference type="RefSeq" id="WP_175543728.1">
    <property type="nucleotide sequence ID" value="NZ_FNPH01000009.1"/>
</dbReference>
<dbReference type="Pfam" id="PF00990">
    <property type="entry name" value="GGDEF"/>
    <property type="match status" value="1"/>
</dbReference>
<evidence type="ECO:0000313" key="3">
    <source>
        <dbReference type="EMBL" id="SDZ29897.1"/>
    </source>
</evidence>
<evidence type="ECO:0000256" key="1">
    <source>
        <dbReference type="SAM" id="Phobius"/>
    </source>
</evidence>
<feature type="transmembrane region" description="Helical" evidence="1">
    <location>
        <begin position="137"/>
        <end position="161"/>
    </location>
</feature>